<organism evidence="1 2">
    <name type="scientific">Thomasclavelia ramosa</name>
    <dbReference type="NCBI Taxonomy" id="1547"/>
    <lineage>
        <taxon>Bacteria</taxon>
        <taxon>Bacillati</taxon>
        <taxon>Bacillota</taxon>
        <taxon>Erysipelotrichia</taxon>
        <taxon>Erysipelotrichales</taxon>
        <taxon>Coprobacillaceae</taxon>
        <taxon>Thomasclavelia</taxon>
    </lineage>
</organism>
<dbReference type="RefSeq" id="WP_117581589.1">
    <property type="nucleotide sequence ID" value="NZ_QUSL01000015.1"/>
</dbReference>
<sequence>MSKLSDLINAEDSFLVKLRCENTFDEAKYLEIKNQILIEMPKWRTQGFILNCDVEVLISLIDQLAGGSRFFSEEIAIRVEDACMEIEEIINCLGS</sequence>
<dbReference type="Proteomes" id="UP000261032">
    <property type="component" value="Unassembled WGS sequence"/>
</dbReference>
<comment type="caution">
    <text evidence="1">The sequence shown here is derived from an EMBL/GenBank/DDBJ whole genome shotgun (WGS) entry which is preliminary data.</text>
</comment>
<name>A0A3E3EC62_9FIRM</name>
<gene>
    <name evidence="1" type="ORF">DXB93_10275</name>
</gene>
<dbReference type="AlphaFoldDB" id="A0A3E3EC62"/>
<dbReference type="EMBL" id="QUSL01000015">
    <property type="protein sequence ID" value="RGD84668.1"/>
    <property type="molecule type" value="Genomic_DNA"/>
</dbReference>
<evidence type="ECO:0000313" key="2">
    <source>
        <dbReference type="Proteomes" id="UP000261032"/>
    </source>
</evidence>
<evidence type="ECO:0000313" key="1">
    <source>
        <dbReference type="EMBL" id="RGD84668.1"/>
    </source>
</evidence>
<protein>
    <submittedName>
        <fullName evidence="1">Uncharacterized protein</fullName>
    </submittedName>
</protein>
<proteinExistence type="predicted"/>
<accession>A0A3E3EC62</accession>
<reference evidence="1 2" key="1">
    <citation type="submission" date="2018-08" db="EMBL/GenBank/DDBJ databases">
        <title>A genome reference for cultivated species of the human gut microbiota.</title>
        <authorList>
            <person name="Zou Y."/>
            <person name="Xue W."/>
            <person name="Luo G."/>
        </authorList>
    </citation>
    <scope>NUCLEOTIDE SEQUENCE [LARGE SCALE GENOMIC DNA]</scope>
    <source>
        <strain evidence="1 2">OM06-4</strain>
    </source>
</reference>